<organism evidence="2">
    <name type="scientific">bioreactor metagenome</name>
    <dbReference type="NCBI Taxonomy" id="1076179"/>
    <lineage>
        <taxon>unclassified sequences</taxon>
        <taxon>metagenomes</taxon>
        <taxon>ecological metagenomes</taxon>
    </lineage>
</organism>
<dbReference type="EMBL" id="VSSQ01034891">
    <property type="protein sequence ID" value="MPM86972.1"/>
    <property type="molecule type" value="Genomic_DNA"/>
</dbReference>
<feature type="region of interest" description="Disordered" evidence="1">
    <location>
        <begin position="36"/>
        <end position="69"/>
    </location>
</feature>
<name>A0A645DEG6_9ZZZZ</name>
<dbReference type="AlphaFoldDB" id="A0A645DEG6"/>
<gene>
    <name evidence="2" type="ORF">SDC9_134065</name>
</gene>
<proteinExistence type="predicted"/>
<sequence length="143" mass="15837">MIIIKVLGGAAQIPRTHRRGEGVALDLSEALHLQRADEGDEGVHSGIAGLRHKGGRYEHGKLDQDDDLPPVQGGIFAKAALYHLRDDDTDEKGEDRHQVILCHNEISLEQIYPEEDDVAGLRVCEYPPPRHKRVGVEKAPGER</sequence>
<evidence type="ECO:0000256" key="1">
    <source>
        <dbReference type="SAM" id="MobiDB-lite"/>
    </source>
</evidence>
<evidence type="ECO:0000313" key="2">
    <source>
        <dbReference type="EMBL" id="MPM86972.1"/>
    </source>
</evidence>
<comment type="caution">
    <text evidence="2">The sequence shown here is derived from an EMBL/GenBank/DDBJ whole genome shotgun (WGS) entry which is preliminary data.</text>
</comment>
<protein>
    <submittedName>
        <fullName evidence="2">Uncharacterized protein</fullName>
    </submittedName>
</protein>
<reference evidence="2" key="1">
    <citation type="submission" date="2019-08" db="EMBL/GenBank/DDBJ databases">
        <authorList>
            <person name="Kucharzyk K."/>
            <person name="Murdoch R.W."/>
            <person name="Higgins S."/>
            <person name="Loffler F."/>
        </authorList>
    </citation>
    <scope>NUCLEOTIDE SEQUENCE</scope>
</reference>
<accession>A0A645DEG6</accession>